<dbReference type="Proteomes" id="UP000618094">
    <property type="component" value="Unassembled WGS sequence"/>
</dbReference>
<dbReference type="RefSeq" id="WP_057729941.1">
    <property type="nucleotide sequence ID" value="NZ_BLYO01000233.1"/>
</dbReference>
<name>A0A8H9F877_LACHE</name>
<dbReference type="EMBL" id="BLYO01000233">
    <property type="protein sequence ID" value="GFO99360.1"/>
    <property type="molecule type" value="Genomic_DNA"/>
</dbReference>
<dbReference type="InterPro" id="IPR011990">
    <property type="entry name" value="TPR-like_helical_dom_sf"/>
</dbReference>
<accession>A0A8H9F877</accession>
<reference evidence="4" key="1">
    <citation type="submission" date="2020-07" db="EMBL/GenBank/DDBJ databases">
        <title>Draft genome sequence of Lactobacillus helveticus strain H-8.</title>
        <authorList>
            <person name="Endo A."/>
            <person name="Maeno S."/>
            <person name="Kido Y."/>
        </authorList>
    </citation>
    <scope>NUCLEOTIDE SEQUENCE</scope>
    <source>
        <strain evidence="4">H-8</strain>
    </source>
</reference>
<dbReference type="Pfam" id="PF13432">
    <property type="entry name" value="TPR_16"/>
    <property type="match status" value="1"/>
</dbReference>
<evidence type="ECO:0000256" key="3">
    <source>
        <dbReference type="PROSITE-ProRule" id="PRU00339"/>
    </source>
</evidence>
<feature type="repeat" description="TPR" evidence="3">
    <location>
        <begin position="203"/>
        <end position="236"/>
    </location>
</feature>
<dbReference type="PANTHER" id="PTHR45586">
    <property type="entry name" value="TPR REPEAT-CONTAINING PROTEIN PA4667"/>
    <property type="match status" value="1"/>
</dbReference>
<dbReference type="AlphaFoldDB" id="A0A8H9F877"/>
<protein>
    <submittedName>
        <fullName evidence="4">Peptide-binding protein</fullName>
    </submittedName>
</protein>
<evidence type="ECO:0000256" key="2">
    <source>
        <dbReference type="ARBA" id="ARBA00022803"/>
    </source>
</evidence>
<proteinExistence type="predicted"/>
<dbReference type="Gene3D" id="1.25.40.10">
    <property type="entry name" value="Tetratricopeptide repeat domain"/>
    <property type="match status" value="2"/>
</dbReference>
<dbReference type="PROSITE" id="PS50005">
    <property type="entry name" value="TPR"/>
    <property type="match status" value="1"/>
</dbReference>
<dbReference type="InterPro" id="IPR051012">
    <property type="entry name" value="CellSynth/LPSAsmb/PSIAsmb"/>
</dbReference>
<dbReference type="PANTHER" id="PTHR45586:SF15">
    <property type="entry name" value="TPR REPEAT-CONTAINING PROTEIN YPIA"/>
    <property type="match status" value="1"/>
</dbReference>
<evidence type="ECO:0000256" key="1">
    <source>
        <dbReference type="ARBA" id="ARBA00022737"/>
    </source>
</evidence>
<dbReference type="SMART" id="SM00028">
    <property type="entry name" value="TPR"/>
    <property type="match status" value="5"/>
</dbReference>
<evidence type="ECO:0000313" key="4">
    <source>
        <dbReference type="EMBL" id="GFO99360.1"/>
    </source>
</evidence>
<evidence type="ECO:0000313" key="5">
    <source>
        <dbReference type="Proteomes" id="UP000618094"/>
    </source>
</evidence>
<keyword evidence="2 3" id="KW-0802">TPR repeat</keyword>
<dbReference type="InterPro" id="IPR019734">
    <property type="entry name" value="TPR_rpt"/>
</dbReference>
<dbReference type="SUPFAM" id="SSF48452">
    <property type="entry name" value="TPR-like"/>
    <property type="match status" value="2"/>
</dbReference>
<sequence length="419" mass="47645">MSYSEQLLDSIQNHDFSQSKHLLKEALDKDDPEILSSLAENLTDLGFTNLAKEVYRALIAKFPQEDLFKVYLAEIMLNDGDEDDGLSLLYGVSKESSAYLDGLLVQADYYQTNGLIETAKDKLLQALKLAPEEDAIKFGLAELDYLSGNYEQALALYDDLIQRQKTFGEVNLNQRLIATNAKLGNYEAAAKIIREHSSSLLDIDSKYEAGLVMLAVGDDDQAIKLLDEVIDQSPDYVNAYPLLAQAYEHKHDNEQVLRTVQAGLAYNELDETLYSMGARAAANLNQLDTAADLLEKGLKKAPDNSELRMQLSNLYLHRHQDKQNIVLFKDFDNENIDAQAHWNMALSYERLDDTEKAQSEFLLAYPDFKENPDFLYQMIMFFSVQNSVQNNPDITKQLLQKYLELVPEDMEMQDLYNNL</sequence>
<gene>
    <name evidence="4" type="ORF">LHEH8_11160</name>
</gene>
<keyword evidence="1" id="KW-0677">Repeat</keyword>
<organism evidence="4 5">
    <name type="scientific">Lactobacillus helveticus</name>
    <name type="common">Lactobacillus suntoryeus</name>
    <dbReference type="NCBI Taxonomy" id="1587"/>
    <lineage>
        <taxon>Bacteria</taxon>
        <taxon>Bacillati</taxon>
        <taxon>Bacillota</taxon>
        <taxon>Bacilli</taxon>
        <taxon>Lactobacillales</taxon>
        <taxon>Lactobacillaceae</taxon>
        <taxon>Lactobacillus</taxon>
    </lineage>
</organism>
<dbReference type="Pfam" id="PF13174">
    <property type="entry name" value="TPR_6"/>
    <property type="match status" value="1"/>
</dbReference>
<comment type="caution">
    <text evidence="4">The sequence shown here is derived from an EMBL/GenBank/DDBJ whole genome shotgun (WGS) entry which is preliminary data.</text>
</comment>